<comment type="caution">
    <text evidence="2">The sequence shown here is derived from an EMBL/GenBank/DDBJ whole genome shotgun (WGS) entry which is preliminary data.</text>
</comment>
<accession>A0A432MKN5</accession>
<evidence type="ECO:0000313" key="3">
    <source>
        <dbReference type="Proteomes" id="UP000280296"/>
    </source>
</evidence>
<organism evidence="2 3">
    <name type="scientific">Tautonia sociabilis</name>
    <dbReference type="NCBI Taxonomy" id="2080755"/>
    <lineage>
        <taxon>Bacteria</taxon>
        <taxon>Pseudomonadati</taxon>
        <taxon>Planctomycetota</taxon>
        <taxon>Planctomycetia</taxon>
        <taxon>Isosphaerales</taxon>
        <taxon>Isosphaeraceae</taxon>
        <taxon>Tautonia</taxon>
    </lineage>
</organism>
<keyword evidence="1" id="KW-0732">Signal</keyword>
<dbReference type="OrthoDB" id="6637376at2"/>
<proteinExistence type="predicted"/>
<keyword evidence="3" id="KW-1185">Reference proteome</keyword>
<dbReference type="AlphaFoldDB" id="A0A432MKN5"/>
<feature type="chain" id="PRO_5019451404" evidence="1">
    <location>
        <begin position="22"/>
        <end position="255"/>
    </location>
</feature>
<gene>
    <name evidence="2" type="ORF">TsocGM_09625</name>
</gene>
<dbReference type="EMBL" id="RYZH01000015">
    <property type="protein sequence ID" value="RUL87972.1"/>
    <property type="molecule type" value="Genomic_DNA"/>
</dbReference>
<dbReference type="Proteomes" id="UP000280296">
    <property type="component" value="Unassembled WGS sequence"/>
</dbReference>
<reference evidence="2 3" key="2">
    <citation type="submission" date="2019-01" db="EMBL/GenBank/DDBJ databases">
        <title>Tautonia sociabilis, a novel thermotolerant planctomycete of Isosphaeraceae family, isolated from a 4000 m deep subterranean habitat.</title>
        <authorList>
            <person name="Kovaleva O.L."/>
            <person name="Elcheninov A.G."/>
            <person name="Van Heerden E."/>
            <person name="Toshchakov S.V."/>
            <person name="Novikov A."/>
            <person name="Bonch-Osmolovskaya E.A."/>
            <person name="Kublanov I.V."/>
        </authorList>
    </citation>
    <scope>NUCLEOTIDE SEQUENCE [LARGE SCALE GENOMIC DNA]</scope>
    <source>
        <strain evidence="2 3">GM2012</strain>
    </source>
</reference>
<protein>
    <submittedName>
        <fullName evidence="2">Uncharacterized protein</fullName>
    </submittedName>
</protein>
<evidence type="ECO:0000256" key="1">
    <source>
        <dbReference type="SAM" id="SignalP"/>
    </source>
</evidence>
<feature type="signal peptide" evidence="1">
    <location>
        <begin position="1"/>
        <end position="21"/>
    </location>
</feature>
<name>A0A432MKN5_9BACT</name>
<evidence type="ECO:0000313" key="2">
    <source>
        <dbReference type="EMBL" id="RUL87972.1"/>
    </source>
</evidence>
<reference evidence="2 3" key="1">
    <citation type="submission" date="2018-12" db="EMBL/GenBank/DDBJ databases">
        <authorList>
            <person name="Toschakov S.V."/>
        </authorList>
    </citation>
    <scope>NUCLEOTIDE SEQUENCE [LARGE SCALE GENOMIC DNA]</scope>
    <source>
        <strain evidence="2 3">GM2012</strain>
    </source>
</reference>
<dbReference type="RefSeq" id="WP_126725093.1">
    <property type="nucleotide sequence ID" value="NZ_RYZH01000015.1"/>
</dbReference>
<sequence>MRSKKRLAVPVLVVMVAGVGAALSAAQGNRPQGPPPPEPFGTYLVYSAAGVYDPSIPPAEGDLALWFHRDVMGRGPAQIAAERARADAYFQATFGVPPGRSSAFGLDPRNEYRAYVVSGENVPPEGWVVRDGGFMVTIGAGGATLRGTWGGPSGRWVPEGTVMVFGDYNIAAPGVGNGRRGDREIIIHYESAEPIIPNPFQEGILFQCRLTSDSFDDFGGGLAQGISIPRVGADGRLVANIRNVLTFPGLGFDAE</sequence>